<keyword evidence="5 7" id="KW-0472">Membrane</keyword>
<feature type="transmembrane region" description="Helical" evidence="7">
    <location>
        <begin position="272"/>
        <end position="292"/>
    </location>
</feature>
<dbReference type="Gene3D" id="1.20.1720.10">
    <property type="entry name" value="Multidrug resistance protein D"/>
    <property type="match status" value="1"/>
</dbReference>
<proteinExistence type="predicted"/>
<dbReference type="InterPro" id="IPR036259">
    <property type="entry name" value="MFS_trans_sf"/>
</dbReference>
<feature type="region of interest" description="Disordered" evidence="6">
    <location>
        <begin position="29"/>
        <end position="66"/>
    </location>
</feature>
<dbReference type="GO" id="GO:0022857">
    <property type="term" value="F:transmembrane transporter activity"/>
    <property type="evidence" value="ECO:0007669"/>
    <property type="project" value="InterPro"/>
</dbReference>
<feature type="transmembrane region" description="Helical" evidence="7">
    <location>
        <begin position="231"/>
        <end position="251"/>
    </location>
</feature>
<feature type="transmembrane region" description="Helical" evidence="7">
    <location>
        <begin position="378"/>
        <end position="399"/>
    </location>
</feature>
<dbReference type="Pfam" id="PF07690">
    <property type="entry name" value="MFS_1"/>
    <property type="match status" value="1"/>
</dbReference>
<feature type="transmembrane region" description="Helical" evidence="7">
    <location>
        <begin position="436"/>
        <end position="457"/>
    </location>
</feature>
<evidence type="ECO:0000256" key="6">
    <source>
        <dbReference type="SAM" id="MobiDB-lite"/>
    </source>
</evidence>
<feature type="transmembrane region" description="Helical" evidence="7">
    <location>
        <begin position="345"/>
        <end position="366"/>
    </location>
</feature>
<sequence>MCKGAICKSCHNTNLRTWSIMEKQIIDTDKQATVEDPSRRSSTLVSSSERSNLDIPNHDAKAPPTDEYPHGARLAAVMLSLMLGMFLVALDNTILGTAIPKITDEFHDLNKVSWYGAAYLMTYGSGFQSTWGKFYKYFPIKLWFLVAVFIFEVGSLICAVAKDPTTLIVGRALAGFGGAGVGVGIFTIIGFAAPPEKRPQLLGFTGATYGIAAVLGPLIGGAFTAKVSWRWCFYINLPIGGLAAGTIFLLFKTPSSATPAEATPKEKFLQMDLVGGALMMGLIVSFLLALQYGGQTHSWKSSEVIGLLVGFVVMVIVFVAWEAYQKERAMIVPRLFMKRYISVGSMFMFFFGGAYFIILYFLPIYFQSVYNSSPIGSGVKMLALIIPLTLAAIVQGFALSKIGIVPLFWIIGGVLGTVGCGLFYTFDIGTSTGKWIGYQILVGLSVGWTFQIAMSNAQVHASPEDMSQATAIVNFFTTVGGAFFLSAAQCVFNNQLLETVTRRLPELDPAVVIGTGATQVREVFTASQVLVIIDAYMVGLKAVFAITIAAYGVATITGLFGSWKKINGNELKKTAGGAA</sequence>
<keyword evidence="2" id="KW-0813">Transport</keyword>
<evidence type="ECO:0000259" key="8">
    <source>
        <dbReference type="PROSITE" id="PS50850"/>
    </source>
</evidence>
<dbReference type="PANTHER" id="PTHR23501">
    <property type="entry name" value="MAJOR FACILITATOR SUPERFAMILY"/>
    <property type="match status" value="1"/>
</dbReference>
<dbReference type="CDD" id="cd17502">
    <property type="entry name" value="MFS_Azr1_MDR_like"/>
    <property type="match status" value="1"/>
</dbReference>
<dbReference type="Proteomes" id="UP000191500">
    <property type="component" value="Unassembled WGS sequence"/>
</dbReference>
<feature type="domain" description="Major facilitator superfamily (MFS) profile" evidence="8">
    <location>
        <begin position="77"/>
        <end position="543"/>
    </location>
</feature>
<evidence type="ECO:0000256" key="7">
    <source>
        <dbReference type="SAM" id="Phobius"/>
    </source>
</evidence>
<feature type="transmembrane region" description="Helical" evidence="7">
    <location>
        <begin position="168"/>
        <end position="189"/>
    </location>
</feature>
<dbReference type="InterPro" id="IPR011701">
    <property type="entry name" value="MFS"/>
</dbReference>
<evidence type="ECO:0000256" key="1">
    <source>
        <dbReference type="ARBA" id="ARBA00004141"/>
    </source>
</evidence>
<reference evidence="10" key="1">
    <citation type="journal article" date="2017" name="Nat. Microbiol.">
        <title>Global analysis of biosynthetic gene clusters reveals vast potential of secondary metabolite production in Penicillium species.</title>
        <authorList>
            <person name="Nielsen J.C."/>
            <person name="Grijseels S."/>
            <person name="Prigent S."/>
            <person name="Ji B."/>
            <person name="Dainat J."/>
            <person name="Nielsen K.F."/>
            <person name="Frisvad J.C."/>
            <person name="Workman M."/>
            <person name="Nielsen J."/>
        </authorList>
    </citation>
    <scope>NUCLEOTIDE SEQUENCE [LARGE SCALE GENOMIC DNA]</scope>
    <source>
        <strain evidence="10">IBT 31321</strain>
    </source>
</reference>
<dbReference type="EMBL" id="MDDG01000006">
    <property type="protein sequence ID" value="OQE40153.1"/>
    <property type="molecule type" value="Genomic_DNA"/>
</dbReference>
<dbReference type="InterPro" id="IPR020846">
    <property type="entry name" value="MFS_dom"/>
</dbReference>
<evidence type="ECO:0000313" key="10">
    <source>
        <dbReference type="Proteomes" id="UP000191500"/>
    </source>
</evidence>
<keyword evidence="3 7" id="KW-0812">Transmembrane</keyword>
<evidence type="ECO:0000256" key="3">
    <source>
        <dbReference type="ARBA" id="ARBA00022692"/>
    </source>
</evidence>
<feature type="transmembrane region" description="Helical" evidence="7">
    <location>
        <begin position="304"/>
        <end position="324"/>
    </location>
</feature>
<keyword evidence="10" id="KW-1185">Reference proteome</keyword>
<feature type="transmembrane region" description="Helical" evidence="7">
    <location>
        <begin position="71"/>
        <end position="90"/>
    </location>
</feature>
<evidence type="ECO:0000256" key="5">
    <source>
        <dbReference type="ARBA" id="ARBA00023136"/>
    </source>
</evidence>
<dbReference type="PANTHER" id="PTHR23501:SF177">
    <property type="entry name" value="MAJOR FACILITATOR SUPERFAMILY (MFS) PROFILE DOMAIN-CONTAINING PROTEIN-RELATED"/>
    <property type="match status" value="1"/>
</dbReference>
<name>A0A1V6UPR9_9EURO</name>
<feature type="transmembrane region" description="Helical" evidence="7">
    <location>
        <begin position="406"/>
        <end position="424"/>
    </location>
</feature>
<dbReference type="Gene3D" id="1.20.1250.20">
    <property type="entry name" value="MFS general substrate transporter like domains"/>
    <property type="match status" value="1"/>
</dbReference>
<gene>
    <name evidence="9" type="ORF">PENCOP_c006G04185</name>
</gene>
<feature type="transmembrane region" description="Helical" evidence="7">
    <location>
        <begin position="469"/>
        <end position="488"/>
    </location>
</feature>
<evidence type="ECO:0000256" key="2">
    <source>
        <dbReference type="ARBA" id="ARBA00022448"/>
    </source>
</evidence>
<protein>
    <recommendedName>
        <fullName evidence="8">Major facilitator superfamily (MFS) profile domain-containing protein</fullName>
    </recommendedName>
</protein>
<keyword evidence="4 7" id="KW-1133">Transmembrane helix</keyword>
<feature type="transmembrane region" description="Helical" evidence="7">
    <location>
        <begin position="201"/>
        <end position="225"/>
    </location>
</feature>
<dbReference type="FunFam" id="1.20.1720.10:FF:000012">
    <property type="entry name" value="MFS toxin efflux pump (AflT)"/>
    <property type="match status" value="1"/>
</dbReference>
<evidence type="ECO:0000256" key="4">
    <source>
        <dbReference type="ARBA" id="ARBA00022989"/>
    </source>
</evidence>
<feature type="compositionally biased region" description="Low complexity" evidence="6">
    <location>
        <begin position="40"/>
        <end position="50"/>
    </location>
</feature>
<feature type="transmembrane region" description="Helical" evidence="7">
    <location>
        <begin position="542"/>
        <end position="563"/>
    </location>
</feature>
<dbReference type="GO" id="GO:0005886">
    <property type="term" value="C:plasma membrane"/>
    <property type="evidence" value="ECO:0007669"/>
    <property type="project" value="TreeGrafter"/>
</dbReference>
<comment type="caution">
    <text evidence="9">The sequence shown here is derived from an EMBL/GenBank/DDBJ whole genome shotgun (WGS) entry which is preliminary data.</text>
</comment>
<evidence type="ECO:0000313" key="9">
    <source>
        <dbReference type="EMBL" id="OQE40153.1"/>
    </source>
</evidence>
<feature type="compositionally biased region" description="Basic and acidic residues" evidence="6">
    <location>
        <begin position="29"/>
        <end position="39"/>
    </location>
</feature>
<dbReference type="AlphaFoldDB" id="A0A1V6UPR9"/>
<organism evidence="9 10">
    <name type="scientific">Penicillium coprophilum</name>
    <dbReference type="NCBI Taxonomy" id="36646"/>
    <lineage>
        <taxon>Eukaryota</taxon>
        <taxon>Fungi</taxon>
        <taxon>Dikarya</taxon>
        <taxon>Ascomycota</taxon>
        <taxon>Pezizomycotina</taxon>
        <taxon>Eurotiomycetes</taxon>
        <taxon>Eurotiomycetidae</taxon>
        <taxon>Eurotiales</taxon>
        <taxon>Aspergillaceae</taxon>
        <taxon>Penicillium</taxon>
    </lineage>
</organism>
<comment type="subcellular location">
    <subcellularLocation>
        <location evidence="1">Membrane</location>
        <topology evidence="1">Multi-pass membrane protein</topology>
    </subcellularLocation>
</comment>
<dbReference type="SUPFAM" id="SSF103473">
    <property type="entry name" value="MFS general substrate transporter"/>
    <property type="match status" value="2"/>
</dbReference>
<accession>A0A1V6UPR9</accession>
<dbReference type="PROSITE" id="PS50850">
    <property type="entry name" value="MFS"/>
    <property type="match status" value="1"/>
</dbReference>
<feature type="transmembrane region" description="Helical" evidence="7">
    <location>
        <begin position="142"/>
        <end position="162"/>
    </location>
</feature>